<dbReference type="AlphaFoldDB" id="A0A3Q0E497"/>
<dbReference type="Proteomes" id="UP000189704">
    <property type="component" value="Unplaced"/>
</dbReference>
<evidence type="ECO:0000313" key="5">
    <source>
        <dbReference type="RefSeq" id="XP_021569090.1"/>
    </source>
</evidence>
<dbReference type="GO" id="GO:0042826">
    <property type="term" value="F:histone deacetylase binding"/>
    <property type="evidence" value="ECO:0007669"/>
    <property type="project" value="TreeGrafter"/>
</dbReference>
<sequence length="436" mass="48795">MRTLKNEDCGSTRPKRRDTQIPAQPLADPDSGISLTTPIPSHPSSHCHCRGLWESGPWCEGSRHQSAEDERPDSTGVQAFVWASGARFSAGAAPSLPLSPGLWVPIAQPLPTLLPAALSRVIMPRARKHRCYTLKEELQSQSETQGLWVGARVFPATGCSFPIGTASTFLSQSDAGFSNQRKESPSTLQALPDTEYLFESETDEMVGDLVEFLLHKYRIKEPVTKVEMLSSVIKNYKDHFPVIFKEASECMRLIFGLEIKEVDPISHSYVLVTSLGLSYDGMQRDENSKPKTGLLINILSLIFMEGYCAPEVIWEALCVKGAYVGREHCIYGEPGKLLTKEWVQEKYLQYQQVLASDTARYQFLWGPKAYAEISKRNFLKFLVNIRAKDPRSFPVLYKETLRDEEERTQARITTTDDATVMASASSSATSSLFYCE</sequence>
<dbReference type="InterPro" id="IPR041898">
    <property type="entry name" value="MAGE_WH1"/>
</dbReference>
<evidence type="ECO:0000256" key="2">
    <source>
        <dbReference type="SAM" id="MobiDB-lite"/>
    </source>
</evidence>
<dbReference type="PROSITE" id="PS50838">
    <property type="entry name" value="MAGE"/>
    <property type="match status" value="1"/>
</dbReference>
<dbReference type="GeneID" id="103262512"/>
<feature type="compositionally biased region" description="Basic and acidic residues" evidence="2">
    <location>
        <begin position="1"/>
        <end position="10"/>
    </location>
</feature>
<dbReference type="KEGG" id="csyr:103262512"/>
<dbReference type="SMART" id="SM01392">
    <property type="entry name" value="MAGE_N"/>
    <property type="match status" value="1"/>
</dbReference>
<protein>
    <submittedName>
        <fullName evidence="5">LOW QUALITY PROTEIN: melanoma-associated antigen 10-like</fullName>
    </submittedName>
</protein>
<dbReference type="FunFam" id="1.10.10.1210:FF:000001">
    <property type="entry name" value="melanoma-associated antigen D1"/>
    <property type="match status" value="1"/>
</dbReference>
<dbReference type="Gene3D" id="1.10.10.1210">
    <property type="entry name" value="MAGE homology domain, winged helix WH2 motif"/>
    <property type="match status" value="1"/>
</dbReference>
<dbReference type="OrthoDB" id="205198at2759"/>
<evidence type="ECO:0000259" key="3">
    <source>
        <dbReference type="PROSITE" id="PS50838"/>
    </source>
</evidence>
<dbReference type="SMART" id="SM01373">
    <property type="entry name" value="MAGE"/>
    <property type="match status" value="1"/>
</dbReference>
<dbReference type="PANTHER" id="PTHR11736">
    <property type="entry name" value="MELANOMA-ASSOCIATED ANTIGEN MAGE ANTIGEN"/>
    <property type="match status" value="1"/>
</dbReference>
<dbReference type="PANTHER" id="PTHR11736:SF153">
    <property type="entry name" value="MELANOMA-ASSOCIATED ANTIGEN 10"/>
    <property type="match status" value="1"/>
</dbReference>
<name>A0A3Q0E497_CARSF</name>
<organism evidence="4 5">
    <name type="scientific">Carlito syrichta</name>
    <name type="common">Philippine tarsier</name>
    <name type="synonym">Tarsius syrichta</name>
    <dbReference type="NCBI Taxonomy" id="1868482"/>
    <lineage>
        <taxon>Eukaryota</taxon>
        <taxon>Metazoa</taxon>
        <taxon>Chordata</taxon>
        <taxon>Craniata</taxon>
        <taxon>Vertebrata</taxon>
        <taxon>Euteleostomi</taxon>
        <taxon>Mammalia</taxon>
        <taxon>Eutheria</taxon>
        <taxon>Euarchontoglires</taxon>
        <taxon>Primates</taxon>
        <taxon>Haplorrhini</taxon>
        <taxon>Tarsiiformes</taxon>
        <taxon>Tarsiidae</taxon>
        <taxon>Carlito</taxon>
    </lineage>
</organism>
<dbReference type="InterPro" id="IPR021072">
    <property type="entry name" value="MAGE_N"/>
</dbReference>
<dbReference type="Pfam" id="PF01454">
    <property type="entry name" value="MAGE"/>
    <property type="match status" value="1"/>
</dbReference>
<dbReference type="InterPro" id="IPR037445">
    <property type="entry name" value="MAGE"/>
</dbReference>
<keyword evidence="4" id="KW-1185">Reference proteome</keyword>
<evidence type="ECO:0000256" key="1">
    <source>
        <dbReference type="ARBA" id="ARBA00084104"/>
    </source>
</evidence>
<dbReference type="GO" id="GO:0000122">
    <property type="term" value="P:negative regulation of transcription by RNA polymerase II"/>
    <property type="evidence" value="ECO:0007669"/>
    <property type="project" value="TreeGrafter"/>
</dbReference>
<reference evidence="5" key="1">
    <citation type="submission" date="2025-08" db="UniProtKB">
        <authorList>
            <consortium name="RefSeq"/>
        </authorList>
    </citation>
    <scope>IDENTIFICATION</scope>
</reference>
<accession>A0A3Q0E497</accession>
<feature type="region of interest" description="Disordered" evidence="2">
    <location>
        <begin position="1"/>
        <end position="39"/>
    </location>
</feature>
<dbReference type="InterPro" id="IPR002190">
    <property type="entry name" value="MHD_dom"/>
</dbReference>
<dbReference type="InterPro" id="IPR041899">
    <property type="entry name" value="MAGE_WH2"/>
</dbReference>
<dbReference type="Gene3D" id="1.10.10.1200">
    <property type="entry name" value="MAGE homology domain, winged helix WH1 motif"/>
    <property type="match status" value="1"/>
</dbReference>
<feature type="domain" description="MAGE" evidence="3">
    <location>
        <begin position="202"/>
        <end position="400"/>
    </location>
</feature>
<gene>
    <name evidence="5" type="primary">LOC103262512</name>
</gene>
<keyword evidence="1" id="KW-0825">Tumor antigen</keyword>
<dbReference type="FunFam" id="1.10.10.1200:FF:000002">
    <property type="entry name" value="MAGE family member A11"/>
    <property type="match status" value="1"/>
</dbReference>
<dbReference type="RefSeq" id="XP_021569090.1">
    <property type="nucleotide sequence ID" value="XM_021713415.1"/>
</dbReference>
<evidence type="ECO:0000313" key="4">
    <source>
        <dbReference type="Proteomes" id="UP000189704"/>
    </source>
</evidence>
<proteinExistence type="predicted"/>
<dbReference type="GO" id="GO:0005634">
    <property type="term" value="C:nucleus"/>
    <property type="evidence" value="ECO:0007669"/>
    <property type="project" value="TreeGrafter"/>
</dbReference>